<evidence type="ECO:0000256" key="11">
    <source>
        <dbReference type="HAMAP-Rule" id="MF_00328"/>
    </source>
</evidence>
<keyword evidence="5 11" id="KW-0808">Transferase</keyword>
<dbReference type="GO" id="GO:0004385">
    <property type="term" value="F:GMP kinase activity"/>
    <property type="evidence" value="ECO:0007669"/>
    <property type="project" value="UniProtKB-EC"/>
</dbReference>
<dbReference type="SMART" id="SM00072">
    <property type="entry name" value="GuKc"/>
    <property type="match status" value="1"/>
</dbReference>
<comment type="similarity">
    <text evidence="2 11">Belongs to the guanylate kinase family.</text>
</comment>
<evidence type="ECO:0000313" key="14">
    <source>
        <dbReference type="Proteomes" id="UP001524944"/>
    </source>
</evidence>
<dbReference type="InterPro" id="IPR008145">
    <property type="entry name" value="GK/Ca_channel_bsu"/>
</dbReference>
<dbReference type="PANTHER" id="PTHR23117">
    <property type="entry name" value="GUANYLATE KINASE-RELATED"/>
    <property type="match status" value="1"/>
</dbReference>
<dbReference type="Gene3D" id="3.30.63.10">
    <property type="entry name" value="Guanylate Kinase phosphate binding domain"/>
    <property type="match status" value="1"/>
</dbReference>
<keyword evidence="14" id="KW-1185">Reference proteome</keyword>
<dbReference type="Gene3D" id="3.40.50.300">
    <property type="entry name" value="P-loop containing nucleotide triphosphate hydrolases"/>
    <property type="match status" value="2"/>
</dbReference>
<dbReference type="InterPro" id="IPR020590">
    <property type="entry name" value="Guanylate_kinase_CS"/>
</dbReference>
<dbReference type="PROSITE" id="PS50052">
    <property type="entry name" value="GUANYLATE_KINASE_2"/>
    <property type="match status" value="1"/>
</dbReference>
<keyword evidence="8 11" id="KW-0067">ATP-binding</keyword>
<dbReference type="InterPro" id="IPR017665">
    <property type="entry name" value="Guanylate_kinase"/>
</dbReference>
<feature type="domain" description="Guanylate kinase-like" evidence="12">
    <location>
        <begin position="8"/>
        <end position="186"/>
    </location>
</feature>
<comment type="subcellular location">
    <subcellularLocation>
        <location evidence="11">Cytoplasm</location>
    </subcellularLocation>
</comment>
<comment type="caution">
    <text evidence="13">The sequence shown here is derived from an EMBL/GenBank/DDBJ whole genome shotgun (WGS) entry which is preliminary data.</text>
</comment>
<evidence type="ECO:0000256" key="2">
    <source>
        <dbReference type="ARBA" id="ARBA00005790"/>
    </source>
</evidence>
<evidence type="ECO:0000256" key="9">
    <source>
        <dbReference type="ARBA" id="ARBA00030128"/>
    </source>
</evidence>
<evidence type="ECO:0000256" key="10">
    <source>
        <dbReference type="ARBA" id="ARBA00048594"/>
    </source>
</evidence>
<evidence type="ECO:0000256" key="6">
    <source>
        <dbReference type="ARBA" id="ARBA00022741"/>
    </source>
</evidence>
<feature type="binding site" evidence="11">
    <location>
        <begin position="15"/>
        <end position="22"/>
    </location>
    <ligand>
        <name>ATP</name>
        <dbReference type="ChEBI" id="CHEBI:30616"/>
    </ligand>
</feature>
<dbReference type="SUPFAM" id="SSF52540">
    <property type="entry name" value="P-loop containing nucleoside triphosphate hydrolases"/>
    <property type="match status" value="1"/>
</dbReference>
<dbReference type="EC" id="2.7.4.8" evidence="3 11"/>
<evidence type="ECO:0000256" key="7">
    <source>
        <dbReference type="ARBA" id="ARBA00022777"/>
    </source>
</evidence>
<dbReference type="NCBIfam" id="TIGR03263">
    <property type="entry name" value="guanyl_kin"/>
    <property type="match status" value="1"/>
</dbReference>
<sequence length="208" mass="23606">MLPLKDRGLLIVISGPSGVGKGTVCSYLRLEHPELAFSISATTRPRRNSEVDGENYFFMSREEFMVRRENGDFLEWAEVYGNLYGTPRWAVEATLARGQDVVLEIDIQGALKVKEIFPEGVFIFLLPPSKDELEKRIKGRAQDSPDTIRYRLSCVDQELAVINEYQYAIVNGQVEEAASEIKAIISAEKCRISRYKELEYWKGGNTCD</sequence>
<dbReference type="InterPro" id="IPR027417">
    <property type="entry name" value="P-loop_NTPase"/>
</dbReference>
<name>A0ABT1Y157_9FIRM</name>
<proteinExistence type="inferred from homology"/>
<evidence type="ECO:0000256" key="4">
    <source>
        <dbReference type="ARBA" id="ARBA00016296"/>
    </source>
</evidence>
<evidence type="ECO:0000256" key="8">
    <source>
        <dbReference type="ARBA" id="ARBA00022840"/>
    </source>
</evidence>
<evidence type="ECO:0000256" key="3">
    <source>
        <dbReference type="ARBA" id="ARBA00012961"/>
    </source>
</evidence>
<dbReference type="PROSITE" id="PS00856">
    <property type="entry name" value="GUANYLATE_KINASE_1"/>
    <property type="match status" value="1"/>
</dbReference>
<gene>
    <name evidence="11 13" type="primary">gmk</name>
    <name evidence="13" type="ORF">NVS47_03590</name>
</gene>
<dbReference type="InterPro" id="IPR008144">
    <property type="entry name" value="Guanylate_kin-like_dom"/>
</dbReference>
<evidence type="ECO:0000313" key="13">
    <source>
        <dbReference type="EMBL" id="MCR6544604.1"/>
    </source>
</evidence>
<comment type="catalytic activity">
    <reaction evidence="10 11">
        <text>GMP + ATP = GDP + ADP</text>
        <dbReference type="Rhea" id="RHEA:20780"/>
        <dbReference type="ChEBI" id="CHEBI:30616"/>
        <dbReference type="ChEBI" id="CHEBI:58115"/>
        <dbReference type="ChEBI" id="CHEBI:58189"/>
        <dbReference type="ChEBI" id="CHEBI:456216"/>
        <dbReference type="EC" id="2.7.4.8"/>
    </reaction>
</comment>
<dbReference type="Proteomes" id="UP001524944">
    <property type="component" value="Unassembled WGS sequence"/>
</dbReference>
<dbReference type="CDD" id="cd00071">
    <property type="entry name" value="GMPK"/>
    <property type="match status" value="1"/>
</dbReference>
<evidence type="ECO:0000256" key="1">
    <source>
        <dbReference type="ARBA" id="ARBA00003531"/>
    </source>
</evidence>
<keyword evidence="6 11" id="KW-0547">Nucleotide-binding</keyword>
<protein>
    <recommendedName>
        <fullName evidence="4 11">Guanylate kinase</fullName>
        <ecNumber evidence="3 11">2.7.4.8</ecNumber>
    </recommendedName>
    <alternativeName>
        <fullName evidence="9 11">GMP kinase</fullName>
    </alternativeName>
</protein>
<accession>A0ABT1Y157</accession>
<comment type="function">
    <text evidence="1 11">Essential for recycling GMP and indirectly, cGMP.</text>
</comment>
<organism evidence="13 14">
    <name type="scientific">Dehalobacterium formicoaceticum</name>
    <dbReference type="NCBI Taxonomy" id="51515"/>
    <lineage>
        <taxon>Bacteria</taxon>
        <taxon>Bacillati</taxon>
        <taxon>Bacillota</taxon>
        <taxon>Clostridia</taxon>
        <taxon>Eubacteriales</taxon>
        <taxon>Peptococcaceae</taxon>
        <taxon>Dehalobacterium</taxon>
    </lineage>
</organism>
<dbReference type="Pfam" id="PF00625">
    <property type="entry name" value="Guanylate_kin"/>
    <property type="match status" value="1"/>
</dbReference>
<reference evidence="13 14" key="1">
    <citation type="submission" date="2022-08" db="EMBL/GenBank/DDBJ databases">
        <title>Proteogenomics of the novel Dehalobacterium formicoaceticum strain EZ94 highlights a key role of methyltransferases during anaerobic dichloromethane degradation.</title>
        <authorList>
            <person name="Wasmund K."/>
        </authorList>
    </citation>
    <scope>NUCLEOTIDE SEQUENCE [LARGE SCALE GENOMIC DNA]</scope>
    <source>
        <strain evidence="13 14">EZ94</strain>
    </source>
</reference>
<dbReference type="PANTHER" id="PTHR23117:SF13">
    <property type="entry name" value="GUANYLATE KINASE"/>
    <property type="match status" value="1"/>
</dbReference>
<dbReference type="EMBL" id="JANPWE010000001">
    <property type="protein sequence ID" value="MCR6544604.1"/>
    <property type="molecule type" value="Genomic_DNA"/>
</dbReference>
<evidence type="ECO:0000259" key="12">
    <source>
        <dbReference type="PROSITE" id="PS50052"/>
    </source>
</evidence>
<keyword evidence="11" id="KW-0963">Cytoplasm</keyword>
<keyword evidence="7 11" id="KW-0418">Kinase</keyword>
<dbReference type="HAMAP" id="MF_00328">
    <property type="entry name" value="Guanylate_kinase"/>
    <property type="match status" value="1"/>
</dbReference>
<evidence type="ECO:0000256" key="5">
    <source>
        <dbReference type="ARBA" id="ARBA00022679"/>
    </source>
</evidence>